<dbReference type="InterPro" id="IPR025714">
    <property type="entry name" value="Methyltranfer_dom"/>
</dbReference>
<reference evidence="2 3" key="1">
    <citation type="submission" date="2016-10" db="EMBL/GenBank/DDBJ databases">
        <authorList>
            <person name="de Groot N.N."/>
        </authorList>
    </citation>
    <scope>NUCLEOTIDE SEQUENCE [LARGE SCALE GENOMIC DNA]</scope>
    <source>
        <strain evidence="2 3">DSM 19033</strain>
    </source>
</reference>
<accession>A0A1H4FMP2</accession>
<dbReference type="STRING" id="425514.SAMN05443550_10816"/>
<keyword evidence="3" id="KW-1185">Reference proteome</keyword>
<dbReference type="OrthoDB" id="962475at2"/>
<protein>
    <submittedName>
        <fullName evidence="2">Methyltransferase domain-containing protein</fullName>
    </submittedName>
</protein>
<dbReference type="GO" id="GO:0008168">
    <property type="term" value="F:methyltransferase activity"/>
    <property type="evidence" value="ECO:0007669"/>
    <property type="project" value="UniProtKB-KW"/>
</dbReference>
<dbReference type="Gene3D" id="3.40.50.150">
    <property type="entry name" value="Vaccinia Virus protein VP39"/>
    <property type="match status" value="1"/>
</dbReference>
<gene>
    <name evidence="2" type="ORF">SAMN05443550_10816</name>
</gene>
<evidence type="ECO:0000259" key="1">
    <source>
        <dbReference type="Pfam" id="PF13847"/>
    </source>
</evidence>
<evidence type="ECO:0000313" key="2">
    <source>
        <dbReference type="EMBL" id="SEA98643.1"/>
    </source>
</evidence>
<feature type="domain" description="Methyltransferase" evidence="1">
    <location>
        <begin position="50"/>
        <end position="124"/>
    </location>
</feature>
<dbReference type="AlphaFoldDB" id="A0A1H4FMP2"/>
<proteinExistence type="predicted"/>
<keyword evidence="2" id="KW-0808">Transferase</keyword>
<evidence type="ECO:0000313" key="3">
    <source>
        <dbReference type="Proteomes" id="UP000198850"/>
    </source>
</evidence>
<dbReference type="Proteomes" id="UP000198850">
    <property type="component" value="Unassembled WGS sequence"/>
</dbReference>
<dbReference type="GO" id="GO:0032259">
    <property type="term" value="P:methylation"/>
    <property type="evidence" value="ECO:0007669"/>
    <property type="project" value="UniProtKB-KW"/>
</dbReference>
<dbReference type="EMBL" id="FNRA01000008">
    <property type="protein sequence ID" value="SEA98643.1"/>
    <property type="molecule type" value="Genomic_DNA"/>
</dbReference>
<dbReference type="Pfam" id="PF13847">
    <property type="entry name" value="Methyltransf_31"/>
    <property type="match status" value="1"/>
</dbReference>
<name>A0A1H4FMP2_9SPHI</name>
<dbReference type="RefSeq" id="WP_090557771.1">
    <property type="nucleotide sequence ID" value="NZ_FNRA01000008.1"/>
</dbReference>
<dbReference type="CDD" id="cd02440">
    <property type="entry name" value="AdoMet_MTases"/>
    <property type="match status" value="1"/>
</dbReference>
<organism evidence="2 3">
    <name type="scientific">Pedobacter hartonius</name>
    <dbReference type="NCBI Taxonomy" id="425514"/>
    <lineage>
        <taxon>Bacteria</taxon>
        <taxon>Pseudomonadati</taxon>
        <taxon>Bacteroidota</taxon>
        <taxon>Sphingobacteriia</taxon>
        <taxon>Sphingobacteriales</taxon>
        <taxon>Sphingobacteriaceae</taxon>
        <taxon>Pedobacter</taxon>
    </lineage>
</organism>
<dbReference type="SUPFAM" id="SSF53335">
    <property type="entry name" value="S-adenosyl-L-methionine-dependent methyltransferases"/>
    <property type="match status" value="1"/>
</dbReference>
<sequence length="198" mass="22299">MSTSPGPKDLFSSDATFDSLYSLRARQLSLMHWTPLNIAKKAAEYLTAGSGTAILDIGSGVGKFCLVAAHYFPAHFFYGVEQRKALIDEAIIAQNATSMCNVKFIHANFTELDMDQYDHFYFYNSFSENIVHYKPIDNLIQTSAEIYDEYLSQFYELLENKPAGTRLATFHCSDGDVPPAYKRSGYTTGEPLSLWIKQ</sequence>
<keyword evidence="2" id="KW-0489">Methyltransferase</keyword>
<dbReference type="InterPro" id="IPR029063">
    <property type="entry name" value="SAM-dependent_MTases_sf"/>
</dbReference>